<protein>
    <submittedName>
        <fullName evidence="2">Uncharacterized protein</fullName>
    </submittedName>
</protein>
<feature type="region of interest" description="Disordered" evidence="1">
    <location>
        <begin position="1"/>
        <end position="28"/>
    </location>
</feature>
<reference evidence="2" key="1">
    <citation type="submission" date="2023-06" db="EMBL/GenBank/DDBJ databases">
        <title>Conoideocrella luteorostrata (Hypocreales: Clavicipitaceae), a potential biocontrol fungus for elongate hemlock scale in United States Christmas tree production areas.</title>
        <authorList>
            <person name="Barrett H."/>
            <person name="Lovett B."/>
            <person name="Macias A.M."/>
            <person name="Stajich J.E."/>
            <person name="Kasson M.T."/>
        </authorList>
    </citation>
    <scope>NUCLEOTIDE SEQUENCE</scope>
    <source>
        <strain evidence="2">ARSEF 14590</strain>
    </source>
</reference>
<name>A0AAJ0CLA3_9HYPO</name>
<sequence>MKSILKKSSQYSAATEDPYSSRSPVTNDQFLAPSQQAVVRFKEGPPEVQDAATPEKAVQVATQPISFTSLAVPKYITKRPYVGRAAHERSCFRAKGSTDTISMEELRSLKVKSHTLTDQELARREHDRREYEKLGLLNDEDHTIQTLNSSYLSASQARTRSGKLTVKRTTPLTGTSSLLNQALRFGERTGRATHTTIQCRQEAYGSLGRSASAANECLKAHLSGSVDDHGPGSDSSPQSWITDYADRVGRWMRS</sequence>
<gene>
    <name evidence="2" type="ORF">QQS21_007557</name>
</gene>
<comment type="caution">
    <text evidence="2">The sequence shown here is derived from an EMBL/GenBank/DDBJ whole genome shotgun (WGS) entry which is preliminary data.</text>
</comment>
<dbReference type="EMBL" id="JASWJB010000158">
    <property type="protein sequence ID" value="KAK2594707.1"/>
    <property type="molecule type" value="Genomic_DNA"/>
</dbReference>
<evidence type="ECO:0000313" key="2">
    <source>
        <dbReference type="EMBL" id="KAK2594707.1"/>
    </source>
</evidence>
<dbReference type="Proteomes" id="UP001251528">
    <property type="component" value="Unassembled WGS sequence"/>
</dbReference>
<feature type="region of interest" description="Disordered" evidence="1">
    <location>
        <begin position="222"/>
        <end position="241"/>
    </location>
</feature>
<dbReference type="AlphaFoldDB" id="A0AAJ0CLA3"/>
<organism evidence="2 3">
    <name type="scientific">Conoideocrella luteorostrata</name>
    <dbReference type="NCBI Taxonomy" id="1105319"/>
    <lineage>
        <taxon>Eukaryota</taxon>
        <taxon>Fungi</taxon>
        <taxon>Dikarya</taxon>
        <taxon>Ascomycota</taxon>
        <taxon>Pezizomycotina</taxon>
        <taxon>Sordariomycetes</taxon>
        <taxon>Hypocreomycetidae</taxon>
        <taxon>Hypocreales</taxon>
        <taxon>Clavicipitaceae</taxon>
        <taxon>Conoideocrella</taxon>
    </lineage>
</organism>
<keyword evidence="3" id="KW-1185">Reference proteome</keyword>
<proteinExistence type="predicted"/>
<evidence type="ECO:0000313" key="3">
    <source>
        <dbReference type="Proteomes" id="UP001251528"/>
    </source>
</evidence>
<accession>A0AAJ0CLA3</accession>
<evidence type="ECO:0000256" key="1">
    <source>
        <dbReference type="SAM" id="MobiDB-lite"/>
    </source>
</evidence>